<keyword evidence="8 13" id="KW-0328">Glycosyltransferase</keyword>
<dbReference type="GO" id="GO:0004645">
    <property type="term" value="F:1,4-alpha-oligoglucan phosphorylase activity"/>
    <property type="evidence" value="ECO:0007669"/>
    <property type="project" value="InterPro"/>
</dbReference>
<dbReference type="GO" id="GO:0006206">
    <property type="term" value="P:pyrimidine nucleobase metabolic process"/>
    <property type="evidence" value="ECO:0007669"/>
    <property type="project" value="InterPro"/>
</dbReference>
<organism evidence="13 14">
    <name type="scientific">Bacillus gobiensis</name>
    <dbReference type="NCBI Taxonomy" id="1441095"/>
    <lineage>
        <taxon>Bacteria</taxon>
        <taxon>Bacillati</taxon>
        <taxon>Bacillota</taxon>
        <taxon>Bacilli</taxon>
        <taxon>Bacillales</taxon>
        <taxon>Bacillaceae</taxon>
        <taxon>Bacillus</taxon>
    </lineage>
</organism>
<dbReference type="AlphaFoldDB" id="A0A0M3R9I2"/>
<dbReference type="Pfam" id="PF02885">
    <property type="entry name" value="Glycos_trans_3N"/>
    <property type="match status" value="1"/>
</dbReference>
<evidence type="ECO:0000256" key="5">
    <source>
        <dbReference type="ARBA" id="ARBA00011738"/>
    </source>
</evidence>
<protein>
    <recommendedName>
        <fullName evidence="7">Pyrimidine-nucleoside phosphorylase</fullName>
        <ecNumber evidence="6">2.4.2.2</ecNumber>
    </recommendedName>
</protein>
<accession>A0A0M3R9I2</accession>
<sequence>MRMVDIIQDKRNGKELSDEQIDFFIQGYTNGEIPDYQASALLMAIYFKGMSPKETALFTQSMVDSGEKLDLSQIKGVKIDKHSTGGVGDKISLIVTPMVSSLGVPIAKMSGRGLGHTGGTLDKLESISGFNIELSKEQFIELVNDYGLALIGQTGNLAPADKKLYALRDVTGTVNSLPLIASSIMSKKIAMGADGIVLDVKTGSGAFMKNLEDATDLAKEMVSIGNSLNKNTVAVITDMNQPLGHEVGNANEVKEVIQVLKGEKIDDLLTISLAIATQMCLANGVFTDENEAKNALIKSIEDGSALNKFKQFISNQGGDPSVVDDPNRLPQPRHRYDLKLDKKGFIHGIEAEAVGQAALYLGAGRAKKDDNIDHSAGITLHKKIGDAVREGEAVATLFSLNEITSSAIEKLTEAYTIKSSAPEKIEYVKTIIK</sequence>
<evidence type="ECO:0000256" key="6">
    <source>
        <dbReference type="ARBA" id="ARBA00011889"/>
    </source>
</evidence>
<evidence type="ECO:0000256" key="7">
    <source>
        <dbReference type="ARBA" id="ARBA00014680"/>
    </source>
</evidence>
<dbReference type="GO" id="GO:0009032">
    <property type="term" value="F:thymidine phosphorylase activity"/>
    <property type="evidence" value="ECO:0007669"/>
    <property type="project" value="TreeGrafter"/>
</dbReference>
<dbReference type="SUPFAM" id="SSF54680">
    <property type="entry name" value="Pyrimidine nucleoside phosphorylase C-terminal domain"/>
    <property type="match status" value="1"/>
</dbReference>
<dbReference type="Gene3D" id="3.90.1170.30">
    <property type="entry name" value="Pyrimidine nucleoside phosphorylase-like, C-terminal domain"/>
    <property type="match status" value="1"/>
</dbReference>
<dbReference type="InterPro" id="IPR000053">
    <property type="entry name" value="Thymidine/pyrmidine_PPase"/>
</dbReference>
<dbReference type="NCBIfam" id="TIGR02644">
    <property type="entry name" value="Y_phosphoryl"/>
    <property type="match status" value="1"/>
</dbReference>
<comment type="catalytic activity">
    <reaction evidence="10">
        <text>uridine + phosphate = alpha-D-ribose 1-phosphate + uracil</text>
        <dbReference type="Rhea" id="RHEA:24388"/>
        <dbReference type="ChEBI" id="CHEBI:16704"/>
        <dbReference type="ChEBI" id="CHEBI:17568"/>
        <dbReference type="ChEBI" id="CHEBI:43474"/>
        <dbReference type="ChEBI" id="CHEBI:57720"/>
        <dbReference type="EC" id="2.4.2.2"/>
    </reaction>
</comment>
<dbReference type="InterPro" id="IPR013102">
    <property type="entry name" value="PYNP_C"/>
</dbReference>
<dbReference type="Pfam" id="PF00591">
    <property type="entry name" value="Glycos_transf_3"/>
    <property type="match status" value="1"/>
</dbReference>
<dbReference type="InterPro" id="IPR000312">
    <property type="entry name" value="Glycosyl_Trfase_fam3"/>
</dbReference>
<reference evidence="14" key="1">
    <citation type="submission" date="2015-08" db="EMBL/GenBank/DDBJ databases">
        <title>Genome sequencing project for genomic taxonomy and phylogenomics of Bacillus-like bacteria.</title>
        <authorList>
            <person name="Liu B."/>
            <person name="Wang J."/>
            <person name="Zhu Y."/>
            <person name="Liu G."/>
            <person name="Chen Q."/>
            <person name="Chen Z."/>
            <person name="Lan J."/>
            <person name="Che J."/>
            <person name="Ge C."/>
            <person name="Shi H."/>
            <person name="Pan Z."/>
            <person name="Liu X."/>
        </authorList>
    </citation>
    <scope>NUCLEOTIDE SEQUENCE [LARGE SCALE GENOMIC DNA]</scope>
    <source>
        <strain evidence="14">FJAT-4402</strain>
    </source>
</reference>
<evidence type="ECO:0000256" key="4">
    <source>
        <dbReference type="ARBA" id="ARBA00006915"/>
    </source>
</evidence>
<dbReference type="PROSITE" id="PS00647">
    <property type="entry name" value="THYMID_PHOSPHORYLASE"/>
    <property type="match status" value="1"/>
</dbReference>
<dbReference type="FunFam" id="3.40.1030.10:FF:000003">
    <property type="entry name" value="Pyrimidine-nucleoside phosphorylase"/>
    <property type="match status" value="1"/>
</dbReference>
<evidence type="ECO:0000313" key="14">
    <source>
        <dbReference type="Proteomes" id="UP000067625"/>
    </source>
</evidence>
<dbReference type="Gene3D" id="1.20.970.10">
    <property type="entry name" value="Transferase, Pyrimidine Nucleoside Phosphorylase, Chain C"/>
    <property type="match status" value="1"/>
</dbReference>
<dbReference type="InterPro" id="IPR017872">
    <property type="entry name" value="Pyrmidine_PPase_CS"/>
</dbReference>
<comment type="function">
    <text evidence="3">Catalyzes phosphorolysis of the pyrimidine nucleosides uridine, thymidine and 2'-deoxyuridine with the formation of the corresponding pyrimidine base and ribose-1-phosphate.</text>
</comment>
<dbReference type="OrthoDB" id="9763887at2"/>
<dbReference type="PIRSF" id="PIRSF000478">
    <property type="entry name" value="TP_PyNP"/>
    <property type="match status" value="1"/>
</dbReference>
<dbReference type="GO" id="GO:0005829">
    <property type="term" value="C:cytosol"/>
    <property type="evidence" value="ECO:0007669"/>
    <property type="project" value="TreeGrafter"/>
</dbReference>
<dbReference type="InterPro" id="IPR035902">
    <property type="entry name" value="Nuc_phospho_transferase"/>
</dbReference>
<dbReference type="NCBIfam" id="NF004490">
    <property type="entry name" value="PRK05820.1"/>
    <property type="match status" value="1"/>
</dbReference>
<dbReference type="Proteomes" id="UP000067625">
    <property type="component" value="Chromosome"/>
</dbReference>
<evidence type="ECO:0000313" key="13">
    <source>
        <dbReference type="EMBL" id="ALC81482.1"/>
    </source>
</evidence>
<dbReference type="GO" id="GO:0004850">
    <property type="term" value="F:uridine phosphorylase activity"/>
    <property type="evidence" value="ECO:0007669"/>
    <property type="project" value="RHEA"/>
</dbReference>
<dbReference type="PANTHER" id="PTHR10515:SF0">
    <property type="entry name" value="THYMIDINE PHOSPHORYLASE"/>
    <property type="match status" value="1"/>
</dbReference>
<keyword evidence="9 13" id="KW-0808">Transferase</keyword>
<feature type="domain" description="Pyrimidine nucleoside phosphorylase C-terminal" evidence="12">
    <location>
        <begin position="345"/>
        <end position="418"/>
    </location>
</feature>
<dbReference type="SUPFAM" id="SSF47648">
    <property type="entry name" value="Nucleoside phosphorylase/phosphoribosyltransferase N-terminal domain"/>
    <property type="match status" value="1"/>
</dbReference>
<dbReference type="STRING" id="1441095.AM592_07630"/>
<proteinExistence type="inferred from homology"/>
<comment type="subunit">
    <text evidence="5">Homodimer.</text>
</comment>
<evidence type="ECO:0000256" key="11">
    <source>
        <dbReference type="ARBA" id="ARBA00048525"/>
    </source>
</evidence>
<evidence type="ECO:0000259" key="12">
    <source>
        <dbReference type="SMART" id="SM00941"/>
    </source>
</evidence>
<evidence type="ECO:0000256" key="8">
    <source>
        <dbReference type="ARBA" id="ARBA00022676"/>
    </source>
</evidence>
<dbReference type="Pfam" id="PF07831">
    <property type="entry name" value="PYNP_C"/>
    <property type="match status" value="1"/>
</dbReference>
<evidence type="ECO:0000256" key="2">
    <source>
        <dbReference type="ARBA" id="ARBA00001958"/>
    </source>
</evidence>
<dbReference type="GO" id="GO:0047847">
    <property type="term" value="F:deoxyuridine phosphorylase activity"/>
    <property type="evidence" value="ECO:0007669"/>
    <property type="project" value="RHEA"/>
</dbReference>
<keyword evidence="14" id="KW-1185">Reference proteome</keyword>
<evidence type="ECO:0000256" key="3">
    <source>
        <dbReference type="ARBA" id="ARBA00003877"/>
    </source>
</evidence>
<evidence type="ECO:0000256" key="10">
    <source>
        <dbReference type="ARBA" id="ARBA00048453"/>
    </source>
</evidence>
<dbReference type="RefSeq" id="WP_053603240.1">
    <property type="nucleotide sequence ID" value="NZ_CP012600.1"/>
</dbReference>
<dbReference type="GO" id="GO:0006213">
    <property type="term" value="P:pyrimidine nucleoside metabolic process"/>
    <property type="evidence" value="ECO:0007669"/>
    <property type="project" value="InterPro"/>
</dbReference>
<dbReference type="SMART" id="SM00941">
    <property type="entry name" value="PYNP_C"/>
    <property type="match status" value="1"/>
</dbReference>
<dbReference type="Gene3D" id="3.40.1030.10">
    <property type="entry name" value="Nucleoside phosphorylase/phosphoribosyltransferase catalytic domain"/>
    <property type="match status" value="1"/>
</dbReference>
<dbReference type="PATRIC" id="fig|1441095.3.peg.1679"/>
<dbReference type="InterPro" id="IPR036566">
    <property type="entry name" value="PYNP-like_C_sf"/>
</dbReference>
<reference evidence="13 14" key="2">
    <citation type="journal article" date="2016" name="Int. J. Syst. Evol. Microbiol.">
        <title>Bacillus gobiensis sp. nov., isolated from a soil sample.</title>
        <authorList>
            <person name="Liu B."/>
            <person name="Liu G.H."/>
            <person name="Cetin S."/>
            <person name="Schumann P."/>
            <person name="Pan Z.Z."/>
            <person name="Chen Q.Q."/>
        </authorList>
    </citation>
    <scope>NUCLEOTIDE SEQUENCE [LARGE SCALE GENOMIC DNA]</scope>
    <source>
        <strain evidence="13 14">FJAT-4402</strain>
    </source>
</reference>
<dbReference type="InterPro" id="IPR017459">
    <property type="entry name" value="Glycosyl_Trfase_fam3_N_dom"/>
</dbReference>
<comment type="cofactor">
    <cofactor evidence="2">
        <name>K(+)</name>
        <dbReference type="ChEBI" id="CHEBI:29103"/>
    </cofactor>
</comment>
<dbReference type="EMBL" id="CP012600">
    <property type="protein sequence ID" value="ALC81482.1"/>
    <property type="molecule type" value="Genomic_DNA"/>
</dbReference>
<dbReference type="SUPFAM" id="SSF52418">
    <property type="entry name" value="Nucleoside phosphorylase/phosphoribosyltransferase catalytic domain"/>
    <property type="match status" value="1"/>
</dbReference>
<comment type="similarity">
    <text evidence="4">Belongs to the thymidine/pyrimidine-nucleoside phosphorylase family.</text>
</comment>
<dbReference type="InterPro" id="IPR036320">
    <property type="entry name" value="Glycosyl_Trfase_fam3_N_dom_sf"/>
</dbReference>
<evidence type="ECO:0000256" key="9">
    <source>
        <dbReference type="ARBA" id="ARBA00022679"/>
    </source>
</evidence>
<dbReference type="PANTHER" id="PTHR10515">
    <property type="entry name" value="THYMIDINE PHOSPHORYLASE"/>
    <property type="match status" value="1"/>
</dbReference>
<name>A0A0M3R9I2_9BACI</name>
<dbReference type="EC" id="2.4.2.2" evidence="6"/>
<gene>
    <name evidence="13" type="primary">deoA</name>
    <name evidence="13" type="ORF">AM592_07630</name>
</gene>
<dbReference type="InterPro" id="IPR018090">
    <property type="entry name" value="Pyrmidine_PPas_bac/euk"/>
</dbReference>
<comment type="catalytic activity">
    <reaction evidence="11">
        <text>thymidine + phosphate = 2-deoxy-alpha-D-ribose 1-phosphate + thymine</text>
        <dbReference type="Rhea" id="RHEA:16037"/>
        <dbReference type="ChEBI" id="CHEBI:17748"/>
        <dbReference type="ChEBI" id="CHEBI:17821"/>
        <dbReference type="ChEBI" id="CHEBI:43474"/>
        <dbReference type="ChEBI" id="CHEBI:57259"/>
        <dbReference type="EC" id="2.4.2.2"/>
    </reaction>
</comment>
<evidence type="ECO:0000256" key="1">
    <source>
        <dbReference type="ARBA" id="ARBA00001066"/>
    </source>
</evidence>
<comment type="catalytic activity">
    <reaction evidence="1">
        <text>2'-deoxyuridine + phosphate = 2-deoxy-alpha-D-ribose 1-phosphate + uracil</text>
        <dbReference type="Rhea" id="RHEA:22824"/>
        <dbReference type="ChEBI" id="CHEBI:16450"/>
        <dbReference type="ChEBI" id="CHEBI:17568"/>
        <dbReference type="ChEBI" id="CHEBI:43474"/>
        <dbReference type="ChEBI" id="CHEBI:57259"/>
        <dbReference type="EC" id="2.4.2.2"/>
    </reaction>
</comment>
<dbReference type="NCBIfam" id="NF004747">
    <property type="entry name" value="PRK06078.1"/>
    <property type="match status" value="1"/>
</dbReference>